<feature type="signal peptide" evidence="9">
    <location>
        <begin position="1"/>
        <end position="26"/>
    </location>
</feature>
<dbReference type="GO" id="GO:0046872">
    <property type="term" value="F:metal ion binding"/>
    <property type="evidence" value="ECO:0007669"/>
    <property type="project" value="UniProtKB-KW"/>
</dbReference>
<evidence type="ECO:0000256" key="3">
    <source>
        <dbReference type="ARBA" id="ARBA00007357"/>
    </source>
</evidence>
<evidence type="ECO:0000313" key="12">
    <source>
        <dbReference type="EnsemblMetazoa" id="MDOA012450-PB"/>
    </source>
</evidence>
<evidence type="ECO:0008006" key="13">
    <source>
        <dbReference type="Google" id="ProtNLM"/>
    </source>
</evidence>
<dbReference type="InterPro" id="IPR008753">
    <property type="entry name" value="Peptidase_M13_N"/>
</dbReference>
<evidence type="ECO:0000256" key="7">
    <source>
        <dbReference type="ARBA" id="ARBA00022833"/>
    </source>
</evidence>
<dbReference type="GO" id="GO:0005886">
    <property type="term" value="C:plasma membrane"/>
    <property type="evidence" value="ECO:0007669"/>
    <property type="project" value="UniProtKB-SubCell"/>
</dbReference>
<comment type="subcellular location">
    <subcellularLocation>
        <location evidence="2">Cell membrane</location>
        <topology evidence="2">Single-pass type II membrane protein</topology>
    </subcellularLocation>
</comment>
<feature type="chain" id="PRO_5044561359" description="Peptidase family M13" evidence="9">
    <location>
        <begin position="27"/>
        <end position="681"/>
    </location>
</feature>
<evidence type="ECO:0000256" key="4">
    <source>
        <dbReference type="ARBA" id="ARBA00022670"/>
    </source>
</evidence>
<evidence type="ECO:0000256" key="6">
    <source>
        <dbReference type="ARBA" id="ARBA00022801"/>
    </source>
</evidence>
<proteinExistence type="inferred from homology"/>
<organism evidence="12">
    <name type="scientific">Musca domestica</name>
    <name type="common">House fly</name>
    <dbReference type="NCBI Taxonomy" id="7370"/>
    <lineage>
        <taxon>Eukaryota</taxon>
        <taxon>Metazoa</taxon>
        <taxon>Ecdysozoa</taxon>
        <taxon>Arthropoda</taxon>
        <taxon>Hexapoda</taxon>
        <taxon>Insecta</taxon>
        <taxon>Pterygota</taxon>
        <taxon>Neoptera</taxon>
        <taxon>Endopterygota</taxon>
        <taxon>Diptera</taxon>
        <taxon>Brachycera</taxon>
        <taxon>Muscomorpha</taxon>
        <taxon>Muscoidea</taxon>
        <taxon>Muscidae</taxon>
        <taxon>Musca</taxon>
    </lineage>
</organism>
<gene>
    <name evidence="12" type="primary">101892752</name>
</gene>
<dbReference type="AlphaFoldDB" id="A0A1I8N7R3"/>
<keyword evidence="8" id="KW-0482">Metalloprotease</keyword>
<dbReference type="Pfam" id="PF05649">
    <property type="entry name" value="Peptidase_M13_N"/>
    <property type="match status" value="1"/>
</dbReference>
<dbReference type="PANTHER" id="PTHR11733:SF237">
    <property type="entry name" value="NEPRILYSIN-LIKE 4"/>
    <property type="match status" value="1"/>
</dbReference>
<dbReference type="VEuPathDB" id="VectorBase:MDOMA2_014193"/>
<sequence>MEQSANFLYGLLIIFLSSLFPNCCWAKPTPSSLSKPSYDRSVWEHVNKTCLSHDCDENVNIQHLQHMATHMNRAIDPCENFHEYACGQWKMQHEEHTTMAVGERLLTERYEEIFARAKPNPLRGDRVYEKLQLYYDVCRESEREEKASWRHYVGALRAMGYLHFRHNESHWLGTLRDLNLFSNMRIFLFGHVERQNYSQFMLNLYPHDVDERVQLTQEIHDIFRHYNYTQKTLEDLRGQFENLEMDLENILRPSCANAIRDEDGECDLSQELSWQELLQRNSSINWQLLLSGFSLEPEDVVTANDFESMEKIKNYLDASSPRLLFLYSLTRFLNYLQNHPHNIVGKGGQPPACLRHMRKIFPLTMNYVYDRIFYNPERRSLSDPIITTIFEELKSEFSLSLDRNAMQLSAESIQYLKAKLKTLQLNIGNLPKNVSHEFYREFVGDLNINREQSFYWNHLEALRHFFRRHRRLASPSKFSPVWYSFNLHMPDFWDNLDTTAYYFSRANYIVLPFAYLQLPFYDHRFWPSLLYGDLANTLGHELIHAFDTKFLFYDHAGNYNEDLAMDIINNANFQSNRQCLEREPTEFLSERIADISGTRLALRTFIKNPEFLKHNGKLFFLQFAQFFCGSADRQAFAQLDSVHDPDSVRLNYTLAHIPEFAEVFECPLGSPMNPIEKCKLW</sequence>
<evidence type="ECO:0000256" key="2">
    <source>
        <dbReference type="ARBA" id="ARBA00004401"/>
    </source>
</evidence>
<dbReference type="GO" id="GO:0006508">
    <property type="term" value="P:proteolysis"/>
    <property type="evidence" value="ECO:0007669"/>
    <property type="project" value="UniProtKB-KW"/>
</dbReference>
<protein>
    <recommendedName>
        <fullName evidence="13">Peptidase family M13</fullName>
    </recommendedName>
</protein>
<evidence type="ECO:0000256" key="8">
    <source>
        <dbReference type="ARBA" id="ARBA00023049"/>
    </source>
</evidence>
<feature type="domain" description="Peptidase M13 C-terminal" evidence="10">
    <location>
        <begin position="500"/>
        <end position="680"/>
    </location>
</feature>
<dbReference type="PROSITE" id="PS51885">
    <property type="entry name" value="NEPRILYSIN"/>
    <property type="match status" value="1"/>
</dbReference>
<comment type="cofactor">
    <cofactor evidence="1">
        <name>Zn(2+)</name>
        <dbReference type="ChEBI" id="CHEBI:29105"/>
    </cofactor>
</comment>
<dbReference type="EnsemblMetazoa" id="MDOA012450-RB">
    <property type="protein sequence ID" value="MDOA012450-PB"/>
    <property type="gene ID" value="MDOA012450"/>
</dbReference>
<feature type="domain" description="Peptidase M13 N-terminal" evidence="11">
    <location>
        <begin position="77"/>
        <end position="428"/>
    </location>
</feature>
<keyword evidence="4" id="KW-0645">Protease</keyword>
<name>A0A1I8N7R3_MUSDO</name>
<evidence type="ECO:0000259" key="11">
    <source>
        <dbReference type="Pfam" id="PF05649"/>
    </source>
</evidence>
<keyword evidence="7" id="KW-0862">Zinc</keyword>
<reference evidence="12" key="1">
    <citation type="submission" date="2020-05" db="UniProtKB">
        <authorList>
            <consortium name="EnsemblMetazoa"/>
        </authorList>
    </citation>
    <scope>IDENTIFICATION</scope>
    <source>
        <strain evidence="12">Aabys</strain>
    </source>
</reference>
<comment type="similarity">
    <text evidence="3">Belongs to the peptidase M13 family.</text>
</comment>
<accession>A0A1I8N7R3</accession>
<dbReference type="GO" id="GO:0004222">
    <property type="term" value="F:metalloendopeptidase activity"/>
    <property type="evidence" value="ECO:0007669"/>
    <property type="project" value="InterPro"/>
</dbReference>
<evidence type="ECO:0000256" key="5">
    <source>
        <dbReference type="ARBA" id="ARBA00022723"/>
    </source>
</evidence>
<dbReference type="PANTHER" id="PTHR11733">
    <property type="entry name" value="ZINC METALLOPROTEASE FAMILY M13 NEPRILYSIN-RELATED"/>
    <property type="match status" value="1"/>
</dbReference>
<evidence type="ECO:0000256" key="1">
    <source>
        <dbReference type="ARBA" id="ARBA00001947"/>
    </source>
</evidence>
<dbReference type="Pfam" id="PF01431">
    <property type="entry name" value="Peptidase_M13"/>
    <property type="match status" value="1"/>
</dbReference>
<dbReference type="InterPro" id="IPR024079">
    <property type="entry name" value="MetalloPept_cat_dom_sf"/>
</dbReference>
<dbReference type="SUPFAM" id="SSF55486">
    <property type="entry name" value="Metalloproteases ('zincins'), catalytic domain"/>
    <property type="match status" value="1"/>
</dbReference>
<keyword evidence="6" id="KW-0378">Hydrolase</keyword>
<dbReference type="Gene3D" id="3.40.390.10">
    <property type="entry name" value="Collagenase (Catalytic Domain)"/>
    <property type="match status" value="1"/>
</dbReference>
<keyword evidence="5" id="KW-0479">Metal-binding</keyword>
<dbReference type="InterPro" id="IPR018497">
    <property type="entry name" value="Peptidase_M13_C"/>
</dbReference>
<dbReference type="VEuPathDB" id="VectorBase:MDOA012450"/>
<keyword evidence="9" id="KW-0732">Signal</keyword>
<dbReference type="Gene3D" id="1.10.1380.10">
    <property type="entry name" value="Neutral endopeptidase , domain2"/>
    <property type="match status" value="1"/>
</dbReference>
<evidence type="ECO:0000256" key="9">
    <source>
        <dbReference type="SAM" id="SignalP"/>
    </source>
</evidence>
<dbReference type="PRINTS" id="PR00786">
    <property type="entry name" value="NEPRILYSIN"/>
</dbReference>
<dbReference type="InterPro" id="IPR042089">
    <property type="entry name" value="Peptidase_M13_dom_2"/>
</dbReference>
<dbReference type="InterPro" id="IPR000718">
    <property type="entry name" value="Peptidase_M13"/>
</dbReference>
<dbReference type="eggNOG" id="KOG3624">
    <property type="taxonomic scope" value="Eukaryota"/>
</dbReference>
<evidence type="ECO:0000259" key="10">
    <source>
        <dbReference type="Pfam" id="PF01431"/>
    </source>
</evidence>